<dbReference type="EMBL" id="KK914993">
    <property type="protein sequence ID" value="KDP25370.1"/>
    <property type="molecule type" value="Genomic_DNA"/>
</dbReference>
<gene>
    <name evidence="7" type="ORF">JCGZ_20526</name>
</gene>
<accession>A0A067JZD4</accession>
<keyword evidence="4 5" id="KW-0472">Membrane</keyword>
<name>A0A067JZD4_JATCU</name>
<evidence type="ECO:0000256" key="4">
    <source>
        <dbReference type="ARBA" id="ARBA00023136"/>
    </source>
</evidence>
<proteinExistence type="predicted"/>
<comment type="subcellular location">
    <subcellularLocation>
        <location evidence="1">Membrane</location>
        <topology evidence="1">Single-pass membrane protein</topology>
    </subcellularLocation>
</comment>
<dbReference type="PANTHER" id="PTHR31234">
    <property type="entry name" value="LATE EMBRYOGENESIS ABUNDANT (LEA) HYDROXYPROLINE-RICH GLYCOPROTEIN FAMILY"/>
    <property type="match status" value="1"/>
</dbReference>
<dbReference type="AlphaFoldDB" id="A0A067JZD4"/>
<feature type="domain" description="Late embryogenesis abundant protein LEA-2 subgroup" evidence="6">
    <location>
        <begin position="98"/>
        <end position="189"/>
    </location>
</feature>
<dbReference type="Gene3D" id="2.60.40.1820">
    <property type="match status" value="1"/>
</dbReference>
<evidence type="ECO:0000256" key="1">
    <source>
        <dbReference type="ARBA" id="ARBA00004167"/>
    </source>
</evidence>
<keyword evidence="2 5" id="KW-0812">Transmembrane</keyword>
<evidence type="ECO:0000259" key="6">
    <source>
        <dbReference type="Pfam" id="PF03168"/>
    </source>
</evidence>
<keyword evidence="8" id="KW-1185">Reference proteome</keyword>
<dbReference type="SUPFAM" id="SSF117070">
    <property type="entry name" value="LEA14-like"/>
    <property type="match status" value="1"/>
</dbReference>
<evidence type="ECO:0000256" key="2">
    <source>
        <dbReference type="ARBA" id="ARBA00022692"/>
    </source>
</evidence>
<dbReference type="PANTHER" id="PTHR31234:SF38">
    <property type="entry name" value="LATE EMBRYOGENESIS ABUNDANT PROTEIN LEA-2 SUBGROUP DOMAIN-CONTAINING PROTEIN"/>
    <property type="match status" value="1"/>
</dbReference>
<evidence type="ECO:0000256" key="5">
    <source>
        <dbReference type="SAM" id="Phobius"/>
    </source>
</evidence>
<evidence type="ECO:0000313" key="8">
    <source>
        <dbReference type="Proteomes" id="UP000027138"/>
    </source>
</evidence>
<dbReference type="InterPro" id="IPR044839">
    <property type="entry name" value="NDR1-like"/>
</dbReference>
<reference evidence="7 8" key="1">
    <citation type="journal article" date="2014" name="PLoS ONE">
        <title>Global Analysis of Gene Expression Profiles in Physic Nut (Jatropha curcas L.) Seedlings Exposed to Salt Stress.</title>
        <authorList>
            <person name="Zhang L."/>
            <person name="Zhang C."/>
            <person name="Wu P."/>
            <person name="Chen Y."/>
            <person name="Li M."/>
            <person name="Jiang H."/>
            <person name="Wu G."/>
        </authorList>
    </citation>
    <scope>NUCLEOTIDE SEQUENCE [LARGE SCALE GENOMIC DNA]</scope>
    <source>
        <strain evidence="8">cv. GZQX0401</strain>
        <tissue evidence="7">Young leaves</tissue>
    </source>
</reference>
<organism evidence="7 8">
    <name type="scientific">Jatropha curcas</name>
    <name type="common">Barbados nut</name>
    <dbReference type="NCBI Taxonomy" id="180498"/>
    <lineage>
        <taxon>Eukaryota</taxon>
        <taxon>Viridiplantae</taxon>
        <taxon>Streptophyta</taxon>
        <taxon>Embryophyta</taxon>
        <taxon>Tracheophyta</taxon>
        <taxon>Spermatophyta</taxon>
        <taxon>Magnoliopsida</taxon>
        <taxon>eudicotyledons</taxon>
        <taxon>Gunneridae</taxon>
        <taxon>Pentapetalae</taxon>
        <taxon>rosids</taxon>
        <taxon>fabids</taxon>
        <taxon>Malpighiales</taxon>
        <taxon>Euphorbiaceae</taxon>
        <taxon>Crotonoideae</taxon>
        <taxon>Jatropheae</taxon>
        <taxon>Jatropha</taxon>
    </lineage>
</organism>
<protein>
    <recommendedName>
        <fullName evidence="6">Late embryogenesis abundant protein LEA-2 subgroup domain-containing protein</fullName>
    </recommendedName>
</protein>
<evidence type="ECO:0000313" key="7">
    <source>
        <dbReference type="EMBL" id="KDP25370.1"/>
    </source>
</evidence>
<dbReference type="Proteomes" id="UP000027138">
    <property type="component" value="Unassembled WGS sequence"/>
</dbReference>
<keyword evidence="3 5" id="KW-1133">Transmembrane helix</keyword>
<feature type="transmembrane region" description="Helical" evidence="5">
    <location>
        <begin position="39"/>
        <end position="62"/>
    </location>
</feature>
<dbReference type="OrthoDB" id="1894389at2759"/>
<sequence length="213" mass="24077">MAQENQIFPLVPAKFNPRSDEEVAVIKPKTFRKEKSSKCLVYFLALIVIASTIALIFSVIVIRTRSPDAELTFVSIRNLKYSNNATSPFFSFTLQAELSIKNPNFGPFKFENSTCSVLYKDRTVGESRLGQGRVAARETETIKVVLDVKSYRLHDNQSFDSDIKSGILKLSSRARFNGRIHLLKTIKKKRMAFLNCTMNVNLTSQAIQDLVCD</sequence>
<dbReference type="STRING" id="180498.A0A067JZD4"/>
<dbReference type="KEGG" id="jcu:105645738"/>
<dbReference type="InterPro" id="IPR004864">
    <property type="entry name" value="LEA_2"/>
</dbReference>
<evidence type="ECO:0000256" key="3">
    <source>
        <dbReference type="ARBA" id="ARBA00022989"/>
    </source>
</evidence>
<dbReference type="GO" id="GO:0005886">
    <property type="term" value="C:plasma membrane"/>
    <property type="evidence" value="ECO:0007669"/>
    <property type="project" value="TreeGrafter"/>
</dbReference>
<dbReference type="Pfam" id="PF03168">
    <property type="entry name" value="LEA_2"/>
    <property type="match status" value="1"/>
</dbReference>
<dbReference type="GO" id="GO:0098542">
    <property type="term" value="P:defense response to other organism"/>
    <property type="evidence" value="ECO:0007669"/>
    <property type="project" value="InterPro"/>
</dbReference>